<comment type="caution">
    <text evidence="1">The sequence shown here is derived from an EMBL/GenBank/DDBJ whole genome shotgun (WGS) entry which is preliminary data.</text>
</comment>
<organism evidence="1 2">
    <name type="scientific">Penicillium canescens</name>
    <dbReference type="NCBI Taxonomy" id="5083"/>
    <lineage>
        <taxon>Eukaryota</taxon>
        <taxon>Fungi</taxon>
        <taxon>Dikarya</taxon>
        <taxon>Ascomycota</taxon>
        <taxon>Pezizomycotina</taxon>
        <taxon>Eurotiomycetes</taxon>
        <taxon>Eurotiomycetidae</taxon>
        <taxon>Eurotiales</taxon>
        <taxon>Aspergillaceae</taxon>
        <taxon>Penicillium</taxon>
    </lineage>
</organism>
<gene>
    <name evidence="1" type="ORF">N7460_004330</name>
</gene>
<reference evidence="1" key="1">
    <citation type="journal article" date="2023" name="IMA Fungus">
        <title>Comparative genomic study of the Penicillium genus elucidates a diverse pangenome and 15 lateral gene transfer events.</title>
        <authorList>
            <person name="Petersen C."/>
            <person name="Sorensen T."/>
            <person name="Nielsen M.R."/>
            <person name="Sondergaard T.E."/>
            <person name="Sorensen J.L."/>
            <person name="Fitzpatrick D.A."/>
            <person name="Frisvad J.C."/>
            <person name="Nielsen K.L."/>
        </authorList>
    </citation>
    <scope>NUCLEOTIDE SEQUENCE</scope>
    <source>
        <strain evidence="1">IBT 15450</strain>
    </source>
</reference>
<evidence type="ECO:0000313" key="1">
    <source>
        <dbReference type="EMBL" id="KAJ6048183.1"/>
    </source>
</evidence>
<protein>
    <submittedName>
        <fullName evidence="1">Uncharacterized protein</fullName>
    </submittedName>
</protein>
<keyword evidence="2" id="KW-1185">Reference proteome</keyword>
<dbReference type="Proteomes" id="UP001219568">
    <property type="component" value="Unassembled WGS sequence"/>
</dbReference>
<reference evidence="1" key="2">
    <citation type="submission" date="2023-01" db="EMBL/GenBank/DDBJ databases">
        <authorList>
            <person name="Petersen C."/>
        </authorList>
    </citation>
    <scope>NUCLEOTIDE SEQUENCE</scope>
    <source>
        <strain evidence="1">IBT 15450</strain>
    </source>
</reference>
<name>A0AAD6NCK8_PENCN</name>
<dbReference type="AlphaFoldDB" id="A0AAD6NCK8"/>
<dbReference type="EMBL" id="JAQJZL010000003">
    <property type="protein sequence ID" value="KAJ6048183.1"/>
    <property type="molecule type" value="Genomic_DNA"/>
</dbReference>
<proteinExistence type="predicted"/>
<sequence>MVQIFSTDLDLSHHQQLIEIIIASHLGLSPDVCHLVNLENWIDGSFNVCVCRYRHPKPIFQEAGDDAASTIMPSW</sequence>
<accession>A0AAD6NCK8</accession>
<evidence type="ECO:0000313" key="2">
    <source>
        <dbReference type="Proteomes" id="UP001219568"/>
    </source>
</evidence>